<keyword evidence="3" id="KW-1185">Reference proteome</keyword>
<proteinExistence type="predicted"/>
<evidence type="ECO:0000313" key="3">
    <source>
        <dbReference type="Proteomes" id="UP000030643"/>
    </source>
</evidence>
<dbReference type="Proteomes" id="UP000030643">
    <property type="component" value="Unassembled WGS sequence"/>
</dbReference>
<sequence length="99" mass="11414">MHHRRARPWSFRWFLEHIASGILLLAVVLAATVALTALIITIEELVVLVIRRRLINTYTNVYGNAWTTVIWHFLIIFIAVGFWSAIDTFIPAPTKDNQQ</sequence>
<accession>A0A069CU94</accession>
<name>A0A069CU94_WEIOS</name>
<evidence type="ECO:0000256" key="1">
    <source>
        <dbReference type="SAM" id="Phobius"/>
    </source>
</evidence>
<dbReference type="RefSeq" id="WP_027699347.1">
    <property type="nucleotide sequence ID" value="NZ_DF820492.1"/>
</dbReference>
<organism evidence="2 3">
    <name type="scientific">Weissella oryzae (strain DSM 25784 / JCM 18191 / LMG 30913 / SG25)</name>
    <dbReference type="NCBI Taxonomy" id="1329250"/>
    <lineage>
        <taxon>Bacteria</taxon>
        <taxon>Bacillati</taxon>
        <taxon>Bacillota</taxon>
        <taxon>Bacilli</taxon>
        <taxon>Lactobacillales</taxon>
        <taxon>Lactobacillaceae</taxon>
        <taxon>Weissella</taxon>
    </lineage>
</organism>
<dbReference type="EMBL" id="DF820492">
    <property type="protein sequence ID" value="GAK31360.1"/>
    <property type="molecule type" value="Genomic_DNA"/>
</dbReference>
<keyword evidence="1" id="KW-1133">Transmembrane helix</keyword>
<feature type="transmembrane region" description="Helical" evidence="1">
    <location>
        <begin position="70"/>
        <end position="90"/>
    </location>
</feature>
<feature type="transmembrane region" description="Helical" evidence="1">
    <location>
        <begin position="21"/>
        <end position="50"/>
    </location>
</feature>
<dbReference type="STRING" id="1329250.WOSG25_090570"/>
<dbReference type="AlphaFoldDB" id="A0A069CU94"/>
<dbReference type="OrthoDB" id="2147295at2"/>
<protein>
    <submittedName>
        <fullName evidence="2">Uncharacterized protein</fullName>
    </submittedName>
</protein>
<evidence type="ECO:0000313" key="2">
    <source>
        <dbReference type="EMBL" id="GAK31360.1"/>
    </source>
</evidence>
<keyword evidence="1" id="KW-0472">Membrane</keyword>
<keyword evidence="1" id="KW-0812">Transmembrane</keyword>
<reference evidence="3" key="1">
    <citation type="journal article" date="2014" name="Genome Announc.">
        <title>Draft genome sequence of Weissella oryzae SG25T, isolated from fermented rice grains.</title>
        <authorList>
            <person name="Tanizawa Y."/>
            <person name="Fujisawa T."/>
            <person name="Mochizuki T."/>
            <person name="Kaminuma E."/>
            <person name="Suzuki Y."/>
            <person name="Nakamura Y."/>
            <person name="Tohno M."/>
        </authorList>
    </citation>
    <scope>NUCLEOTIDE SEQUENCE [LARGE SCALE GENOMIC DNA]</scope>
    <source>
        <strain evidence="3">DSM 25784 / JCM 18191 / LMG 30913 / SG25</strain>
    </source>
</reference>
<gene>
    <name evidence="2" type="ORF">WOSG25_090570</name>
</gene>